<organism evidence="5 6">
    <name type="scientific">Symbiodinium necroappetens</name>
    <dbReference type="NCBI Taxonomy" id="1628268"/>
    <lineage>
        <taxon>Eukaryota</taxon>
        <taxon>Sar</taxon>
        <taxon>Alveolata</taxon>
        <taxon>Dinophyceae</taxon>
        <taxon>Suessiales</taxon>
        <taxon>Symbiodiniaceae</taxon>
        <taxon>Symbiodinium</taxon>
    </lineage>
</organism>
<evidence type="ECO:0000256" key="2">
    <source>
        <dbReference type="SAM" id="MobiDB-lite"/>
    </source>
</evidence>
<feature type="compositionally biased region" description="Low complexity" evidence="2">
    <location>
        <begin position="206"/>
        <end position="216"/>
    </location>
</feature>
<gene>
    <name evidence="5" type="primary">GIP</name>
    <name evidence="5" type="ORF">SNEC2469_LOCUS25946</name>
</gene>
<dbReference type="EMBL" id="CAJNJA010051939">
    <property type="protein sequence ID" value="CAE7845141.1"/>
    <property type="molecule type" value="Genomic_DNA"/>
</dbReference>
<dbReference type="PROSITE" id="PS50103">
    <property type="entry name" value="ZF_C3H1"/>
    <property type="match status" value="1"/>
</dbReference>
<feature type="non-terminal residue" evidence="5">
    <location>
        <position position="932"/>
    </location>
</feature>
<feature type="non-terminal residue" evidence="5">
    <location>
        <position position="1"/>
    </location>
</feature>
<protein>
    <submittedName>
        <fullName evidence="5">GIP protein</fullName>
    </submittedName>
</protein>
<dbReference type="GO" id="GO:0008270">
    <property type="term" value="F:zinc ion binding"/>
    <property type="evidence" value="ECO:0007669"/>
    <property type="project" value="UniProtKB-KW"/>
</dbReference>
<proteinExistence type="predicted"/>
<sequence>ETYEVYQQSDPLARLSLEPRRSVELMDGKWSRLERRVLTMMLGTLQKAAKDDAVTHRISSVPALLFRLHVLYAPGSSSERAAILRQLEGTTAGSSPADTVAALRKWRRHLQRAEEMRVAVPDSSILLRGIEAIAGKAIEANQDVKFRLALSRNQLQLQYRPTYDGVLSYYNHVIAELQQATPMRTSQPAASSSNATTEAAKLKALGTTSAGTGDTTSPRRGASQTSGKVPCRFFAGDNGCTKGSSCKFDHTFASKEAKKAKCWHCGAIHHTQKDCPVKAGKLSTDYIYINRDIWAAAGQSAEAEDKKTQEITALLQEANAMLNKLTRLQAIQVATDTSLQELSTQMRSLGIQDEERMALLDSGASHPFRERDDQETMRETPVRVDLAGGQSVVLQQNQAGTLLPTTTGRNPQDVSTILPLGALVQSLGCELTWTRKGGLKIVHPQFGTLRTVVRGNCPLLGETQALELIHQLEQRKLQELKKATAETFLQTMCLSDVKEWDELFALYVQTGERSSLLQALQAPGSPLQCLENQLIAMLAVDVEKSEEAGKKYLKAIPMRRAQRKALLSRRWVVKLYERDGEDSEPFKVVETDKVVFLNVNVRRSRGFSMKGFSPMYTVLMWAALRGQIEGIVGAPPSNSCVELTTKQLLLWMAAKEGARLHRQTSPYLAVEFDPNARWWTSTTWQGFQREYQIPVTQVFPTQAAESYCVATNLELCGGDDVGWGPGVEAYNKAPKGWSLSFQRMLAKGIFAWRKTPEPLMLCAARGGDGAMSPEELRRWRRHVANGHLPYNRRCRTCVETAATGRSHRRVIDPSCYTLSLDLCGPFRVKGETADAKGYRYALVGNYTMPLISGYKDYQLPEELLEQDFRGEGEGATESLDDGGGIGEMHEEDPLEEGHEPESEVSDQVKGELDDENEEYKKLFKEIRDTIQY</sequence>
<feature type="domain" description="CCHC-type" evidence="4">
    <location>
        <begin position="261"/>
        <end position="276"/>
    </location>
</feature>
<reference evidence="5" key="1">
    <citation type="submission" date="2021-02" db="EMBL/GenBank/DDBJ databases">
        <authorList>
            <person name="Dougan E. K."/>
            <person name="Rhodes N."/>
            <person name="Thang M."/>
            <person name="Chan C."/>
        </authorList>
    </citation>
    <scope>NUCLEOTIDE SEQUENCE</scope>
</reference>
<feature type="region of interest" description="Disordered" evidence="2">
    <location>
        <begin position="871"/>
        <end position="920"/>
    </location>
</feature>
<keyword evidence="1" id="KW-0479">Metal-binding</keyword>
<evidence type="ECO:0000259" key="4">
    <source>
        <dbReference type="PROSITE" id="PS50158"/>
    </source>
</evidence>
<keyword evidence="1" id="KW-0863">Zinc-finger</keyword>
<feature type="compositionally biased region" description="Basic and acidic residues" evidence="2">
    <location>
        <begin position="895"/>
        <end position="911"/>
    </location>
</feature>
<dbReference type="InterPro" id="IPR001878">
    <property type="entry name" value="Znf_CCHC"/>
</dbReference>
<feature type="region of interest" description="Disordered" evidence="2">
    <location>
        <begin position="205"/>
        <end position="226"/>
    </location>
</feature>
<name>A0A812ZXR8_9DINO</name>
<evidence type="ECO:0000256" key="1">
    <source>
        <dbReference type="PROSITE-ProRule" id="PRU00723"/>
    </source>
</evidence>
<dbReference type="GO" id="GO:0003676">
    <property type="term" value="F:nucleic acid binding"/>
    <property type="evidence" value="ECO:0007669"/>
    <property type="project" value="InterPro"/>
</dbReference>
<keyword evidence="6" id="KW-1185">Reference proteome</keyword>
<comment type="caution">
    <text evidence="5">The sequence shown here is derived from an EMBL/GenBank/DDBJ whole genome shotgun (WGS) entry which is preliminary data.</text>
</comment>
<dbReference type="Proteomes" id="UP000601435">
    <property type="component" value="Unassembled WGS sequence"/>
</dbReference>
<dbReference type="AlphaFoldDB" id="A0A812ZXR8"/>
<dbReference type="PROSITE" id="PS50158">
    <property type="entry name" value="ZF_CCHC"/>
    <property type="match status" value="1"/>
</dbReference>
<accession>A0A812ZXR8</accession>
<evidence type="ECO:0000259" key="3">
    <source>
        <dbReference type="PROSITE" id="PS50103"/>
    </source>
</evidence>
<dbReference type="OrthoDB" id="426747at2759"/>
<feature type="zinc finger region" description="C3H1-type" evidence="1">
    <location>
        <begin position="225"/>
        <end position="253"/>
    </location>
</feature>
<keyword evidence="1" id="KW-0862">Zinc</keyword>
<evidence type="ECO:0000313" key="5">
    <source>
        <dbReference type="EMBL" id="CAE7845141.1"/>
    </source>
</evidence>
<evidence type="ECO:0000313" key="6">
    <source>
        <dbReference type="Proteomes" id="UP000601435"/>
    </source>
</evidence>
<feature type="domain" description="C3H1-type" evidence="3">
    <location>
        <begin position="225"/>
        <end position="253"/>
    </location>
</feature>
<dbReference type="InterPro" id="IPR000571">
    <property type="entry name" value="Znf_CCCH"/>
</dbReference>